<dbReference type="InterPro" id="IPR002372">
    <property type="entry name" value="PQQ_rpt_dom"/>
</dbReference>
<dbReference type="RefSeq" id="WP_231740617.1">
    <property type="nucleotide sequence ID" value="NZ_SIHI01000001.1"/>
</dbReference>
<sequence precursor="true">MKEQTFRFGVLLFVVLQVQAVLAEPIDFANDWPWWRGPNLNSHASSGQNPPTTFNERKNVKWLVEVPGSGHSSPTVVGNRIFLATADTQNQIQGVICFDRKNGKQLWITPIHQGKFPAEIHPKNTHASSTIACNGDFLFTTFFNDRQVNVSCLNVTGDLVWTKSAGAYDPKKYKFGYGASPLLYSDLVIVAAESDQGSYLAAFHQNTGEEAWRIERTQDVSFSSPVVANVAGREQLLISGLFEVSSFNPATGEKLWSVPGTTQATCGTIVWNEDTVFASGGYPKAETIAVKADGSGEVVWRNKRKCYEQSMVIHNGYLYAFADGGILYCWRASDGEEMWKKRLGGDVSSSPVLVNDTIYLANEDGEVFVIRANPDRYEEVSRTRLGTDLFPTPSVVGNQIFYRFGKGIGPRRQEYLICIGE</sequence>
<evidence type="ECO:0000313" key="4">
    <source>
        <dbReference type="Proteomes" id="UP000317243"/>
    </source>
</evidence>
<dbReference type="InterPro" id="IPR015943">
    <property type="entry name" value="WD40/YVTN_repeat-like_dom_sf"/>
</dbReference>
<evidence type="ECO:0000313" key="3">
    <source>
        <dbReference type="EMBL" id="TWT57407.1"/>
    </source>
</evidence>
<dbReference type="Gene3D" id="2.130.10.10">
    <property type="entry name" value="YVTN repeat-like/Quinoprotein amine dehydrogenase"/>
    <property type="match status" value="2"/>
</dbReference>
<dbReference type="Gene3D" id="2.40.10.480">
    <property type="match status" value="1"/>
</dbReference>
<dbReference type="PANTHER" id="PTHR34512:SF30">
    <property type="entry name" value="OUTER MEMBRANE PROTEIN ASSEMBLY FACTOR BAMB"/>
    <property type="match status" value="1"/>
</dbReference>
<dbReference type="SMART" id="SM00564">
    <property type="entry name" value="PQQ"/>
    <property type="match status" value="4"/>
</dbReference>
<dbReference type="InterPro" id="IPR018391">
    <property type="entry name" value="PQQ_b-propeller_rpt"/>
</dbReference>
<feature type="signal peptide" evidence="1">
    <location>
        <begin position="1"/>
        <end position="23"/>
    </location>
</feature>
<protein>
    <submittedName>
        <fullName evidence="3">Outer membrane biogenesis protein BamB</fullName>
    </submittedName>
</protein>
<accession>A0A5C5X2X4</accession>
<name>A0A5C5X2X4_9PLAN</name>
<organism evidence="3 4">
    <name type="scientific">Thalassoglobus neptunius</name>
    <dbReference type="NCBI Taxonomy" id="1938619"/>
    <lineage>
        <taxon>Bacteria</taxon>
        <taxon>Pseudomonadati</taxon>
        <taxon>Planctomycetota</taxon>
        <taxon>Planctomycetia</taxon>
        <taxon>Planctomycetales</taxon>
        <taxon>Planctomycetaceae</taxon>
        <taxon>Thalassoglobus</taxon>
    </lineage>
</organism>
<feature type="chain" id="PRO_5022825117" evidence="1">
    <location>
        <begin position="24"/>
        <end position="421"/>
    </location>
</feature>
<dbReference type="PANTHER" id="PTHR34512">
    <property type="entry name" value="CELL SURFACE PROTEIN"/>
    <property type="match status" value="1"/>
</dbReference>
<feature type="domain" description="Pyrrolo-quinoline quinone repeat" evidence="2">
    <location>
        <begin position="287"/>
        <end position="369"/>
    </location>
</feature>
<dbReference type="InterPro" id="IPR011047">
    <property type="entry name" value="Quinoprotein_ADH-like_sf"/>
</dbReference>
<dbReference type="EMBL" id="SIHI01000001">
    <property type="protein sequence ID" value="TWT57407.1"/>
    <property type="molecule type" value="Genomic_DNA"/>
</dbReference>
<reference evidence="3 4" key="1">
    <citation type="submission" date="2019-02" db="EMBL/GenBank/DDBJ databases">
        <title>Deep-cultivation of Planctomycetes and their phenomic and genomic characterization uncovers novel biology.</title>
        <authorList>
            <person name="Wiegand S."/>
            <person name="Jogler M."/>
            <person name="Boedeker C."/>
            <person name="Pinto D."/>
            <person name="Vollmers J."/>
            <person name="Rivas-Marin E."/>
            <person name="Kohn T."/>
            <person name="Peeters S.H."/>
            <person name="Heuer A."/>
            <person name="Rast P."/>
            <person name="Oberbeckmann S."/>
            <person name="Bunk B."/>
            <person name="Jeske O."/>
            <person name="Meyerdierks A."/>
            <person name="Storesund J.E."/>
            <person name="Kallscheuer N."/>
            <person name="Luecker S."/>
            <person name="Lage O.M."/>
            <person name="Pohl T."/>
            <person name="Merkel B.J."/>
            <person name="Hornburger P."/>
            <person name="Mueller R.-W."/>
            <person name="Bruemmer F."/>
            <person name="Labrenz M."/>
            <person name="Spormann A.M."/>
            <person name="Op Den Camp H."/>
            <person name="Overmann J."/>
            <person name="Amann R."/>
            <person name="Jetten M.S.M."/>
            <person name="Mascher T."/>
            <person name="Medema M.H."/>
            <person name="Devos D.P."/>
            <person name="Kaster A.-K."/>
            <person name="Ovreas L."/>
            <person name="Rohde M."/>
            <person name="Galperin M.Y."/>
            <person name="Jogler C."/>
        </authorList>
    </citation>
    <scope>NUCLEOTIDE SEQUENCE [LARGE SCALE GENOMIC DNA]</scope>
    <source>
        <strain evidence="3 4">KOR42</strain>
    </source>
</reference>
<comment type="caution">
    <text evidence="3">The sequence shown here is derived from an EMBL/GenBank/DDBJ whole genome shotgun (WGS) entry which is preliminary data.</text>
</comment>
<evidence type="ECO:0000259" key="2">
    <source>
        <dbReference type="Pfam" id="PF13360"/>
    </source>
</evidence>
<feature type="domain" description="Pyrrolo-quinoline quinone repeat" evidence="2">
    <location>
        <begin position="95"/>
        <end position="283"/>
    </location>
</feature>
<dbReference type="Pfam" id="PF13360">
    <property type="entry name" value="PQQ_2"/>
    <property type="match status" value="2"/>
</dbReference>
<proteinExistence type="predicted"/>
<gene>
    <name evidence="3" type="ORF">KOR42_07680</name>
</gene>
<evidence type="ECO:0000256" key="1">
    <source>
        <dbReference type="SAM" id="SignalP"/>
    </source>
</evidence>
<keyword evidence="1" id="KW-0732">Signal</keyword>
<keyword evidence="4" id="KW-1185">Reference proteome</keyword>
<dbReference type="Proteomes" id="UP000317243">
    <property type="component" value="Unassembled WGS sequence"/>
</dbReference>
<dbReference type="SUPFAM" id="SSF50998">
    <property type="entry name" value="Quinoprotein alcohol dehydrogenase-like"/>
    <property type="match status" value="1"/>
</dbReference>
<dbReference type="AlphaFoldDB" id="A0A5C5X2X4"/>